<evidence type="ECO:0000256" key="1">
    <source>
        <dbReference type="ARBA" id="ARBA00022485"/>
    </source>
</evidence>
<dbReference type="Gene3D" id="3.30.70.20">
    <property type="match status" value="1"/>
</dbReference>
<accession>A0ABU8F9Z8</accession>
<dbReference type="InterPro" id="IPR017900">
    <property type="entry name" value="4Fe4S_Fe_S_CS"/>
</dbReference>
<dbReference type="Pfam" id="PF08331">
    <property type="entry name" value="QueG_DUF1730"/>
    <property type="match status" value="1"/>
</dbReference>
<dbReference type="Pfam" id="PF13484">
    <property type="entry name" value="Fer4_16"/>
    <property type="match status" value="1"/>
</dbReference>
<keyword evidence="3" id="KW-0819">tRNA processing</keyword>
<dbReference type="PANTHER" id="PTHR30002:SF4">
    <property type="entry name" value="EPOXYQUEUOSINE REDUCTASE"/>
    <property type="match status" value="1"/>
</dbReference>
<keyword evidence="2" id="KW-0963">Cytoplasm</keyword>
<evidence type="ECO:0000259" key="9">
    <source>
        <dbReference type="PROSITE" id="PS51379"/>
    </source>
</evidence>
<keyword evidence="8" id="KW-0411">Iron-sulfur</keyword>
<dbReference type="PROSITE" id="PS00198">
    <property type="entry name" value="4FE4S_FER_1"/>
    <property type="match status" value="1"/>
</dbReference>
<protein>
    <submittedName>
        <fullName evidence="10">tRNA epoxyqueuosine(34) reductase QueG</fullName>
        <ecNumber evidence="10">1.17.99.6</ecNumber>
    </submittedName>
</protein>
<dbReference type="RefSeq" id="WP_336499390.1">
    <property type="nucleotide sequence ID" value="NZ_JBAWSY010000029.1"/>
</dbReference>
<evidence type="ECO:0000256" key="8">
    <source>
        <dbReference type="ARBA" id="ARBA00023014"/>
    </source>
</evidence>
<dbReference type="InterPro" id="IPR004155">
    <property type="entry name" value="PBS_lyase_HEAT"/>
</dbReference>
<dbReference type="Proteomes" id="UP001364890">
    <property type="component" value="Unassembled WGS sequence"/>
</dbReference>
<organism evidence="10 11">
    <name type="scientific">Psychrobacillus mangrovi</name>
    <dbReference type="NCBI Taxonomy" id="3117745"/>
    <lineage>
        <taxon>Bacteria</taxon>
        <taxon>Bacillati</taxon>
        <taxon>Bacillota</taxon>
        <taxon>Bacilli</taxon>
        <taxon>Bacillales</taxon>
        <taxon>Bacillaceae</taxon>
        <taxon>Psychrobacillus</taxon>
    </lineage>
</organism>
<evidence type="ECO:0000256" key="4">
    <source>
        <dbReference type="ARBA" id="ARBA00022723"/>
    </source>
</evidence>
<evidence type="ECO:0000313" key="10">
    <source>
        <dbReference type="EMBL" id="MEI4771841.1"/>
    </source>
</evidence>
<keyword evidence="1" id="KW-0004">4Fe-4S</keyword>
<dbReference type="EC" id="1.17.99.6" evidence="10"/>
<evidence type="ECO:0000313" key="11">
    <source>
        <dbReference type="Proteomes" id="UP001364890"/>
    </source>
</evidence>
<keyword evidence="11" id="KW-1185">Reference proteome</keyword>
<dbReference type="SMART" id="SM00567">
    <property type="entry name" value="EZ_HEAT"/>
    <property type="match status" value="2"/>
</dbReference>
<evidence type="ECO:0000256" key="3">
    <source>
        <dbReference type="ARBA" id="ARBA00022694"/>
    </source>
</evidence>
<dbReference type="InterPro" id="IPR016024">
    <property type="entry name" value="ARM-type_fold"/>
</dbReference>
<sequence>MNINQFQQELIEYATSIGIDKIGFTSASPFHELKNRLIRQQELEFASGFEEPDIEKRTQPELLLPEAESIISIAIAYPSKMKDAPLSQKGARRGIFARASWGMDYHTVLREKLAILELFILTHMPNARLRSMVDTGELSDRAVAERAGIGWSAKNCSIITPEFGSYVYLGEMITSIPFAPSEQMEEQCGDCRLCLDICPTGALIEGGQLNAQRCIAFITQTKTMVPDEFRAKIGNRIYGCDTCQTICPKNKGKANLHQQAFKPDPELVKPLLMPMLDMTNRIFKETYGHMSGAWRGKNPIQRNAIIALAHFKEVAAIPKLIELLENDLRPVIRGTAAWAIGKINTEEGLVALKKVEQTEEDKEVLDEIRKGLQFYTIEK</sequence>
<dbReference type="InterPro" id="IPR004453">
    <property type="entry name" value="QueG"/>
</dbReference>
<comment type="caution">
    <text evidence="10">The sequence shown here is derived from an EMBL/GenBank/DDBJ whole genome shotgun (WGS) entry which is preliminary data.</text>
</comment>
<keyword evidence="7" id="KW-0408">Iron</keyword>
<keyword evidence="6 10" id="KW-0560">Oxidoreductase</keyword>
<evidence type="ECO:0000256" key="6">
    <source>
        <dbReference type="ARBA" id="ARBA00023002"/>
    </source>
</evidence>
<keyword evidence="4" id="KW-0479">Metal-binding</keyword>
<dbReference type="Pfam" id="PF13646">
    <property type="entry name" value="HEAT_2"/>
    <property type="match status" value="1"/>
</dbReference>
<reference evidence="10 11" key="1">
    <citation type="submission" date="2024-01" db="EMBL/GenBank/DDBJ databases">
        <title>Seven novel Bacillus-like species.</title>
        <authorList>
            <person name="Liu G."/>
        </authorList>
    </citation>
    <scope>NUCLEOTIDE SEQUENCE [LARGE SCALE GENOMIC DNA]</scope>
    <source>
        <strain evidence="10 11">FJAT-51614</strain>
    </source>
</reference>
<proteinExistence type="predicted"/>
<name>A0ABU8F9Z8_9BACI</name>
<dbReference type="InterPro" id="IPR017896">
    <property type="entry name" value="4Fe4S_Fe-S-bd"/>
</dbReference>
<dbReference type="PROSITE" id="PS51379">
    <property type="entry name" value="4FE4S_FER_2"/>
    <property type="match status" value="1"/>
</dbReference>
<dbReference type="NCBIfam" id="TIGR00276">
    <property type="entry name" value="tRNA epoxyqueuosine(34) reductase QueG"/>
    <property type="match status" value="1"/>
</dbReference>
<gene>
    <name evidence="10" type="primary">queG</name>
    <name evidence="10" type="ORF">WAX74_19755</name>
</gene>
<evidence type="ECO:0000256" key="2">
    <source>
        <dbReference type="ARBA" id="ARBA00022490"/>
    </source>
</evidence>
<dbReference type="EMBL" id="JBAWSY010000029">
    <property type="protein sequence ID" value="MEI4771841.1"/>
    <property type="molecule type" value="Genomic_DNA"/>
</dbReference>
<keyword evidence="5" id="KW-0671">Queuosine biosynthesis</keyword>
<evidence type="ECO:0000256" key="5">
    <source>
        <dbReference type="ARBA" id="ARBA00022785"/>
    </source>
</evidence>
<dbReference type="InterPro" id="IPR011989">
    <property type="entry name" value="ARM-like"/>
</dbReference>
<feature type="domain" description="4Fe-4S ferredoxin-type" evidence="9">
    <location>
        <begin position="178"/>
        <end position="208"/>
    </location>
</feature>
<dbReference type="SUPFAM" id="SSF48371">
    <property type="entry name" value="ARM repeat"/>
    <property type="match status" value="1"/>
</dbReference>
<dbReference type="Gene3D" id="1.25.10.10">
    <property type="entry name" value="Leucine-rich Repeat Variant"/>
    <property type="match status" value="1"/>
</dbReference>
<dbReference type="GO" id="GO:0052693">
    <property type="term" value="F:epoxyqueuosine reductase activity"/>
    <property type="evidence" value="ECO:0007669"/>
    <property type="project" value="UniProtKB-EC"/>
</dbReference>
<dbReference type="InterPro" id="IPR013542">
    <property type="entry name" value="QueG_DUF1730"/>
</dbReference>
<dbReference type="PANTHER" id="PTHR30002">
    <property type="entry name" value="EPOXYQUEUOSINE REDUCTASE"/>
    <property type="match status" value="1"/>
</dbReference>
<dbReference type="SUPFAM" id="SSF54862">
    <property type="entry name" value="4Fe-4S ferredoxins"/>
    <property type="match status" value="1"/>
</dbReference>
<evidence type="ECO:0000256" key="7">
    <source>
        <dbReference type="ARBA" id="ARBA00023004"/>
    </source>
</evidence>